<sequence length="271" mass="29083">MAASRRFRPTLPMLLGLPIAAMLAIAIPGTAQAQTYLCPGGPGPGESQIGMASGPGFQGAGVCFANPGETGDDTPLVDPTWQRQVSPETTREKIEQLRQALADLAATRLGMNSDDPGIKLTQMSQDYDNGFWTYSEVTGRRAEPGEHCMVLFTSAEGLVGVFGPGGPYRGAMLKFWGRNLPTPDDTELTQVNLWQDEEAETQTVRGYSYTDPRSGSGVIALAVPSAEAVLATMMDTQRFRLSIDGRQVLDVSWRDGLAARDRLRQCPGSGA</sequence>
<protein>
    <submittedName>
        <fullName evidence="3">Uncharacterized protein</fullName>
    </submittedName>
</protein>
<feature type="region of interest" description="Disordered" evidence="1">
    <location>
        <begin position="71"/>
        <end position="91"/>
    </location>
</feature>
<comment type="caution">
    <text evidence="3">The sequence shown here is derived from an EMBL/GenBank/DDBJ whole genome shotgun (WGS) entry which is preliminary data.</text>
</comment>
<reference evidence="3 4" key="1">
    <citation type="submission" date="2019-12" db="EMBL/GenBank/DDBJ databases">
        <title>Genomic-based taxomic classification of the family Erythrobacteraceae.</title>
        <authorList>
            <person name="Xu L."/>
        </authorList>
    </citation>
    <scope>NUCLEOTIDE SEQUENCE [LARGE SCALE GENOMIC DNA]</scope>
    <source>
        <strain evidence="3 4">S36</strain>
    </source>
</reference>
<feature type="signal peptide" evidence="2">
    <location>
        <begin position="1"/>
        <end position="33"/>
    </location>
</feature>
<accession>A0A6I4TZ35</accession>
<evidence type="ECO:0000313" key="3">
    <source>
        <dbReference type="EMBL" id="MXP00322.1"/>
    </source>
</evidence>
<evidence type="ECO:0000256" key="1">
    <source>
        <dbReference type="SAM" id="MobiDB-lite"/>
    </source>
</evidence>
<dbReference type="EMBL" id="WTYJ01000003">
    <property type="protein sequence ID" value="MXP00322.1"/>
    <property type="molecule type" value="Genomic_DNA"/>
</dbReference>
<gene>
    <name evidence="3" type="ORF">GRI97_15120</name>
</gene>
<evidence type="ECO:0000256" key="2">
    <source>
        <dbReference type="SAM" id="SignalP"/>
    </source>
</evidence>
<dbReference type="RefSeq" id="WP_161392034.1">
    <property type="nucleotide sequence ID" value="NZ_JBHSCP010000002.1"/>
</dbReference>
<feature type="chain" id="PRO_5026082510" evidence="2">
    <location>
        <begin position="34"/>
        <end position="271"/>
    </location>
</feature>
<organism evidence="3 4">
    <name type="scientific">Croceibacterium xixiisoli</name>
    <dbReference type="NCBI Taxonomy" id="1476466"/>
    <lineage>
        <taxon>Bacteria</taxon>
        <taxon>Pseudomonadati</taxon>
        <taxon>Pseudomonadota</taxon>
        <taxon>Alphaproteobacteria</taxon>
        <taxon>Sphingomonadales</taxon>
        <taxon>Erythrobacteraceae</taxon>
        <taxon>Croceibacterium</taxon>
    </lineage>
</organism>
<keyword evidence="2" id="KW-0732">Signal</keyword>
<proteinExistence type="predicted"/>
<dbReference type="OrthoDB" id="8453460at2"/>
<dbReference type="Proteomes" id="UP000469430">
    <property type="component" value="Unassembled WGS sequence"/>
</dbReference>
<evidence type="ECO:0000313" key="4">
    <source>
        <dbReference type="Proteomes" id="UP000469430"/>
    </source>
</evidence>
<dbReference type="AlphaFoldDB" id="A0A6I4TZ35"/>
<keyword evidence="4" id="KW-1185">Reference proteome</keyword>
<name>A0A6I4TZ35_9SPHN</name>